<gene>
    <name evidence="1" type="ORF">PS662_03628</name>
</gene>
<evidence type="ECO:0000313" key="2">
    <source>
        <dbReference type="Proteomes" id="UP000326953"/>
    </source>
</evidence>
<reference evidence="1 2" key="1">
    <citation type="submission" date="2019-09" db="EMBL/GenBank/DDBJ databases">
        <authorList>
            <person name="Chandra G."/>
            <person name="Truman W A."/>
        </authorList>
    </citation>
    <scope>NUCLEOTIDE SEQUENCE [LARGE SCALE GENOMIC DNA]</scope>
    <source>
        <strain evidence="1">PS662</strain>
    </source>
</reference>
<evidence type="ECO:0000313" key="1">
    <source>
        <dbReference type="EMBL" id="VVN06666.1"/>
    </source>
</evidence>
<dbReference type="AlphaFoldDB" id="A0A5E6V1T4"/>
<protein>
    <submittedName>
        <fullName evidence="1">Uncharacterized protein</fullName>
    </submittedName>
</protein>
<name>A0A5E6V1T4_PSEFL</name>
<accession>A0A5E6V1T4</accession>
<dbReference type="Proteomes" id="UP000326953">
    <property type="component" value="Unassembled WGS sequence"/>
</dbReference>
<sequence length="51" mass="5734">MNEEKGFDHSVSTASVRPMDARSWYVVQCKPWQYKRAEEAGVKSWGGSVSA</sequence>
<proteinExistence type="predicted"/>
<dbReference type="EMBL" id="CABVHK010000012">
    <property type="protein sequence ID" value="VVN06666.1"/>
    <property type="molecule type" value="Genomic_DNA"/>
</dbReference>
<organism evidence="1 2">
    <name type="scientific">Pseudomonas fluorescens</name>
    <dbReference type="NCBI Taxonomy" id="294"/>
    <lineage>
        <taxon>Bacteria</taxon>
        <taxon>Pseudomonadati</taxon>
        <taxon>Pseudomonadota</taxon>
        <taxon>Gammaproteobacteria</taxon>
        <taxon>Pseudomonadales</taxon>
        <taxon>Pseudomonadaceae</taxon>
        <taxon>Pseudomonas</taxon>
    </lineage>
</organism>